<evidence type="ECO:0000313" key="1">
    <source>
        <dbReference type="EMBL" id="TDO73001.1"/>
    </source>
</evidence>
<reference evidence="1 2" key="1">
    <citation type="submission" date="2019-03" db="EMBL/GenBank/DDBJ databases">
        <title>Subsurface microbial communities from deep shales in Ohio and West Virginia, USA.</title>
        <authorList>
            <person name="Wrighton K."/>
        </authorList>
    </citation>
    <scope>NUCLEOTIDE SEQUENCE [LARGE SCALE GENOMIC DNA]</scope>
    <source>
        <strain evidence="1 2">MA284_T2</strain>
    </source>
</reference>
<name>A0A4R6LB59_9FIRM</name>
<evidence type="ECO:0000313" key="2">
    <source>
        <dbReference type="Proteomes" id="UP000295064"/>
    </source>
</evidence>
<dbReference type="EMBL" id="SNWX01000042">
    <property type="protein sequence ID" value="TDO73001.1"/>
    <property type="molecule type" value="Genomic_DNA"/>
</dbReference>
<dbReference type="AlphaFoldDB" id="A0A4R6LB59"/>
<gene>
    <name evidence="1" type="ORF">DFR79_1422</name>
</gene>
<protein>
    <submittedName>
        <fullName evidence="1">Uncharacterized protein</fullName>
    </submittedName>
</protein>
<proteinExistence type="predicted"/>
<comment type="caution">
    <text evidence="1">The sequence shown here is derived from an EMBL/GenBank/DDBJ whole genome shotgun (WGS) entry which is preliminary data.</text>
</comment>
<sequence length="48" mass="5591">MEELDKEISPKKVAAVTAAVYQILNGQKKQQKKYQIISIKKTSQNWKR</sequence>
<organism evidence="1 2">
    <name type="scientific">Halanaerobium saccharolyticum</name>
    <dbReference type="NCBI Taxonomy" id="43595"/>
    <lineage>
        <taxon>Bacteria</taxon>
        <taxon>Bacillati</taxon>
        <taxon>Bacillota</taxon>
        <taxon>Clostridia</taxon>
        <taxon>Halanaerobiales</taxon>
        <taxon>Halanaerobiaceae</taxon>
        <taxon>Halanaerobium</taxon>
    </lineage>
</organism>
<accession>A0A4R6LB59</accession>
<dbReference type="Proteomes" id="UP000295064">
    <property type="component" value="Unassembled WGS sequence"/>
</dbReference>
<dbReference type="RefSeq" id="WP_166638080.1">
    <property type="nucleotide sequence ID" value="NZ_SNWX01000042.1"/>
</dbReference>